<dbReference type="Pfam" id="PF11848">
    <property type="entry name" value="DUF3368"/>
    <property type="match status" value="1"/>
</dbReference>
<proteinExistence type="predicted"/>
<protein>
    <recommendedName>
        <fullName evidence="3">DUF3368 domain-containing protein</fullName>
    </recommendedName>
</protein>
<comment type="caution">
    <text evidence="1">The sequence shown here is derived from an EMBL/GenBank/DDBJ whole genome shotgun (WGS) entry which is preliminary data.</text>
</comment>
<dbReference type="InterPro" id="IPR021799">
    <property type="entry name" value="PIN-like_prokaryotic"/>
</dbReference>
<organism evidence="1 2">
    <name type="scientific">candidate division KSB3 bacterium</name>
    <dbReference type="NCBI Taxonomy" id="2044937"/>
    <lineage>
        <taxon>Bacteria</taxon>
        <taxon>candidate division KSB3</taxon>
    </lineage>
</organism>
<dbReference type="EMBL" id="PDPS01000035">
    <property type="protein sequence ID" value="PID56373.1"/>
    <property type="molecule type" value="Genomic_DNA"/>
</dbReference>
<evidence type="ECO:0000313" key="1">
    <source>
        <dbReference type="EMBL" id="PID56373.1"/>
    </source>
</evidence>
<reference evidence="1 2" key="1">
    <citation type="submission" date="2017-10" db="EMBL/GenBank/DDBJ databases">
        <title>Novel microbial diversity and functional potential in the marine mammal oral microbiome.</title>
        <authorList>
            <person name="Dudek N.K."/>
            <person name="Sun C.L."/>
            <person name="Burstein D."/>
            <person name="Kantor R.S."/>
            <person name="Aliaga Goltsman D.S."/>
            <person name="Bik E.M."/>
            <person name="Thomas B.C."/>
            <person name="Banfield J.F."/>
            <person name="Relman D.A."/>
        </authorList>
    </citation>
    <scope>NUCLEOTIDE SEQUENCE [LARGE SCALE GENOMIC DNA]</scope>
    <source>
        <strain evidence="1">DOLZORAL124_49_17</strain>
    </source>
</reference>
<name>A0A2G6E2N6_9BACT</name>
<dbReference type="Proteomes" id="UP000229740">
    <property type="component" value="Unassembled WGS sequence"/>
</dbReference>
<gene>
    <name evidence="1" type="ORF">CSB45_11865</name>
</gene>
<dbReference type="AlphaFoldDB" id="A0A2G6E2N6"/>
<evidence type="ECO:0008006" key="3">
    <source>
        <dbReference type="Google" id="ProtNLM"/>
    </source>
</evidence>
<evidence type="ECO:0000313" key="2">
    <source>
        <dbReference type="Proteomes" id="UP000229740"/>
    </source>
</evidence>
<accession>A0A2G6E2N6</accession>
<sequence>MKVISNTSPLIGFAKIARLPLLQQLFHQLLIPQKVYDEFFDECTSGEALHFHAVAPHFITTVKVEQVSSFSRRLHSLWKNTQILSFLMIEKPSTKPWNCISQLCRLEPF</sequence>